<reference evidence="3 4" key="1">
    <citation type="submission" date="2015-09" db="EMBL/GenBank/DDBJ databases">
        <title>Trachymyrmex cornetzi WGS genome.</title>
        <authorList>
            <person name="Nygaard S."/>
            <person name="Hu H."/>
            <person name="Boomsma J."/>
            <person name="Zhang G."/>
        </authorList>
    </citation>
    <scope>NUCLEOTIDE SEQUENCE [LARGE SCALE GENOMIC DNA]</scope>
    <source>
        <strain evidence="3">Tcor2-1</strain>
        <tissue evidence="3">Whole body</tissue>
    </source>
</reference>
<organism evidence="3 4">
    <name type="scientific">Trachymyrmex cornetzi</name>
    <dbReference type="NCBI Taxonomy" id="471704"/>
    <lineage>
        <taxon>Eukaryota</taxon>
        <taxon>Metazoa</taxon>
        <taxon>Ecdysozoa</taxon>
        <taxon>Arthropoda</taxon>
        <taxon>Hexapoda</taxon>
        <taxon>Insecta</taxon>
        <taxon>Pterygota</taxon>
        <taxon>Neoptera</taxon>
        <taxon>Endopterygota</taxon>
        <taxon>Hymenoptera</taxon>
        <taxon>Apocrita</taxon>
        <taxon>Aculeata</taxon>
        <taxon>Formicoidea</taxon>
        <taxon>Formicidae</taxon>
        <taxon>Myrmicinae</taxon>
        <taxon>Trachymyrmex</taxon>
    </lineage>
</organism>
<feature type="compositionally biased region" description="Basic and acidic residues" evidence="1">
    <location>
        <begin position="71"/>
        <end position="89"/>
    </location>
</feature>
<proteinExistence type="predicted"/>
<keyword evidence="2" id="KW-0812">Transmembrane</keyword>
<accession>A0A151JQF2</accession>
<dbReference type="Proteomes" id="UP000078492">
    <property type="component" value="Unassembled WGS sequence"/>
</dbReference>
<keyword evidence="2" id="KW-0472">Membrane</keyword>
<evidence type="ECO:0000313" key="4">
    <source>
        <dbReference type="Proteomes" id="UP000078492"/>
    </source>
</evidence>
<feature type="region of interest" description="Disordered" evidence="1">
    <location>
        <begin position="59"/>
        <end position="97"/>
    </location>
</feature>
<feature type="non-terminal residue" evidence="3">
    <location>
        <position position="1"/>
    </location>
</feature>
<dbReference type="Gene3D" id="3.40.1440.10">
    <property type="entry name" value="GIY-YIG endonuclease"/>
    <property type="match status" value="1"/>
</dbReference>
<evidence type="ECO:0008006" key="5">
    <source>
        <dbReference type="Google" id="ProtNLM"/>
    </source>
</evidence>
<feature type="transmembrane region" description="Helical" evidence="2">
    <location>
        <begin position="132"/>
        <end position="152"/>
    </location>
</feature>
<keyword evidence="4" id="KW-1185">Reference proteome</keyword>
<evidence type="ECO:0000256" key="2">
    <source>
        <dbReference type="SAM" id="Phobius"/>
    </source>
</evidence>
<dbReference type="STRING" id="471704.A0A151JQF2"/>
<dbReference type="CDD" id="cd10442">
    <property type="entry name" value="GIY-YIG_PLEs"/>
    <property type="match status" value="1"/>
</dbReference>
<dbReference type="AlphaFoldDB" id="A0A151JQF2"/>
<gene>
    <name evidence="3" type="ORF">ALC57_01134</name>
</gene>
<dbReference type="EMBL" id="KQ978650">
    <property type="protein sequence ID" value="KYN29422.1"/>
    <property type="molecule type" value="Genomic_DNA"/>
</dbReference>
<name>A0A151JQF2_9HYME</name>
<keyword evidence="2" id="KW-1133">Transmembrane helix</keyword>
<sequence>ENARIARENIARRWKNETLKKRVRKVKYRVGDHVRISRAKGKNDIFRNIEEWRKNIMTEKANQSEDEQATAEEKKDLPKFDSTTDRDKANTNVSQTSSIFENSTTHIPAKELWTEPISVWAAMDRANQNATFNYLVIIIALMQPSWFTVSFVRGITEKFSRLNSEHMRISFYSVNKLREFIRMHKDPLPRDKKSKVAYKILCKSCDASYVGQTCRQLKSRITECKNHIQWNTSARNVIMEHRLQEGHDFDWNNIVILDEEPHYRKRFISEMIFIRRQTHGLNLQMDMEGLPKAYLPIIDKL</sequence>
<evidence type="ECO:0000313" key="3">
    <source>
        <dbReference type="EMBL" id="KYN29422.1"/>
    </source>
</evidence>
<dbReference type="InterPro" id="IPR035901">
    <property type="entry name" value="GIY-YIG_endonuc_sf"/>
</dbReference>
<protein>
    <recommendedName>
        <fullName evidence="5">GIY-YIG domain-containing protein</fullName>
    </recommendedName>
</protein>
<evidence type="ECO:0000256" key="1">
    <source>
        <dbReference type="SAM" id="MobiDB-lite"/>
    </source>
</evidence>